<gene>
    <name evidence="2" type="ORF">VTJ49DRAFT_4884</name>
</gene>
<evidence type="ECO:0000313" key="2">
    <source>
        <dbReference type="EMBL" id="KAL1836609.1"/>
    </source>
</evidence>
<dbReference type="InterPro" id="IPR008914">
    <property type="entry name" value="PEBP"/>
</dbReference>
<evidence type="ECO:0000256" key="1">
    <source>
        <dbReference type="SAM" id="SignalP"/>
    </source>
</evidence>
<dbReference type="SUPFAM" id="SSF49777">
    <property type="entry name" value="PEBP-like"/>
    <property type="match status" value="1"/>
</dbReference>
<feature type="chain" id="PRO_5047168753" description="PEBP-like protein" evidence="1">
    <location>
        <begin position="21"/>
        <end position="197"/>
    </location>
</feature>
<organism evidence="2 3">
    <name type="scientific">Humicola insolens</name>
    <name type="common">Soft-rot fungus</name>
    <dbReference type="NCBI Taxonomy" id="85995"/>
    <lineage>
        <taxon>Eukaryota</taxon>
        <taxon>Fungi</taxon>
        <taxon>Dikarya</taxon>
        <taxon>Ascomycota</taxon>
        <taxon>Pezizomycotina</taxon>
        <taxon>Sordariomycetes</taxon>
        <taxon>Sordariomycetidae</taxon>
        <taxon>Sordariales</taxon>
        <taxon>Chaetomiaceae</taxon>
        <taxon>Mycothermus</taxon>
    </lineage>
</organism>
<keyword evidence="3" id="KW-1185">Reference proteome</keyword>
<feature type="signal peptide" evidence="1">
    <location>
        <begin position="1"/>
        <end position="20"/>
    </location>
</feature>
<proteinExistence type="predicted"/>
<dbReference type="Gene3D" id="3.90.280.10">
    <property type="entry name" value="PEBP-like"/>
    <property type="match status" value="1"/>
</dbReference>
<reference evidence="2 3" key="1">
    <citation type="journal article" date="2024" name="Commun. Biol.">
        <title>Comparative genomic analysis of thermophilic fungi reveals convergent evolutionary adaptations and gene losses.</title>
        <authorList>
            <person name="Steindorff A.S."/>
            <person name="Aguilar-Pontes M.V."/>
            <person name="Robinson A.J."/>
            <person name="Andreopoulos B."/>
            <person name="LaButti K."/>
            <person name="Kuo A."/>
            <person name="Mondo S."/>
            <person name="Riley R."/>
            <person name="Otillar R."/>
            <person name="Haridas S."/>
            <person name="Lipzen A."/>
            <person name="Grimwood J."/>
            <person name="Schmutz J."/>
            <person name="Clum A."/>
            <person name="Reid I.D."/>
            <person name="Moisan M.C."/>
            <person name="Butler G."/>
            <person name="Nguyen T.T.M."/>
            <person name="Dewar K."/>
            <person name="Conant G."/>
            <person name="Drula E."/>
            <person name="Henrissat B."/>
            <person name="Hansel C."/>
            <person name="Singer S."/>
            <person name="Hutchinson M.I."/>
            <person name="de Vries R.P."/>
            <person name="Natvig D.O."/>
            <person name="Powell A.J."/>
            <person name="Tsang A."/>
            <person name="Grigoriev I.V."/>
        </authorList>
    </citation>
    <scope>NUCLEOTIDE SEQUENCE [LARGE SCALE GENOMIC DNA]</scope>
    <source>
        <strain evidence="2 3">CBS 620.91</strain>
    </source>
</reference>
<comment type="caution">
    <text evidence="2">The sequence shown here is derived from an EMBL/GenBank/DDBJ whole genome shotgun (WGS) entry which is preliminary data.</text>
</comment>
<dbReference type="Proteomes" id="UP001583172">
    <property type="component" value="Unassembled WGS sequence"/>
</dbReference>
<dbReference type="InterPro" id="IPR036610">
    <property type="entry name" value="PEBP-like_sf"/>
</dbReference>
<accession>A0ABR3V4A8</accession>
<dbReference type="EMBL" id="JAZGSY010000390">
    <property type="protein sequence ID" value="KAL1836609.1"/>
    <property type="molecule type" value="Genomic_DNA"/>
</dbReference>
<name>A0ABR3V4A8_HUMIN</name>
<evidence type="ECO:0008006" key="4">
    <source>
        <dbReference type="Google" id="ProtNLM"/>
    </source>
</evidence>
<dbReference type="Pfam" id="PF01161">
    <property type="entry name" value="PBP"/>
    <property type="match status" value="1"/>
</dbReference>
<protein>
    <recommendedName>
        <fullName evidence="4">PEBP-like protein</fullName>
    </recommendedName>
</protein>
<keyword evidence="1" id="KW-0732">Signal</keyword>
<evidence type="ECO:0000313" key="3">
    <source>
        <dbReference type="Proteomes" id="UP001583172"/>
    </source>
</evidence>
<sequence>MLFSTSTITSILLLAGLASAQTPPGFVPEVSEKLEIIFGDKVVQTAGESLTREETARQPTLGTRDAPLTGESYLWMMIDLDVPGNFQNPSSAPRRTNLHALITGFVPSPTPDDATGIYLLIPPSPSAGPVPYVGPGPPPENPPHPHKYVSLLYETAADFTVTREQVGQTFGFDLAAFVERVGIVDGPMRAGYFNVTG</sequence>